<dbReference type="EMBL" id="JAVRRJ010000004">
    <property type="protein sequence ID" value="KAK5085216.1"/>
    <property type="molecule type" value="Genomic_DNA"/>
</dbReference>
<organism evidence="2 3">
    <name type="scientific">Lithohypha guttulata</name>
    <dbReference type="NCBI Taxonomy" id="1690604"/>
    <lineage>
        <taxon>Eukaryota</taxon>
        <taxon>Fungi</taxon>
        <taxon>Dikarya</taxon>
        <taxon>Ascomycota</taxon>
        <taxon>Pezizomycotina</taxon>
        <taxon>Eurotiomycetes</taxon>
        <taxon>Chaetothyriomycetidae</taxon>
        <taxon>Chaetothyriales</taxon>
        <taxon>Trichomeriaceae</taxon>
        <taxon>Lithohypha</taxon>
    </lineage>
</organism>
<evidence type="ECO:0000259" key="1">
    <source>
        <dbReference type="PROSITE" id="PS50142"/>
    </source>
</evidence>
<dbReference type="GO" id="GO:0006396">
    <property type="term" value="P:RNA processing"/>
    <property type="evidence" value="ECO:0007669"/>
    <property type="project" value="InterPro"/>
</dbReference>
<name>A0AAN7YAG6_9EURO</name>
<accession>A0AAN7YAG6</accession>
<sequence length="162" mass="17988">MANNNFMPSSFHDLQETISYQFSNSRYLLEALRTAGAGYHGANSPSAIDGNKRLAHLGEAILKMLLLEDWYMAGANRETASVQIARIASPSYLCHVADAMQLQPCILTNPSQWNQPLSPNMVSKAVQALVGAIWLDSGRNLDELRRVLQEVHFWDADQVATE</sequence>
<dbReference type="PROSITE" id="PS50142">
    <property type="entry name" value="RNASE_3_2"/>
    <property type="match status" value="1"/>
</dbReference>
<protein>
    <recommendedName>
        <fullName evidence="1">RNase III domain-containing protein</fullName>
    </recommendedName>
</protein>
<reference evidence="2 3" key="1">
    <citation type="submission" date="2023-08" db="EMBL/GenBank/DDBJ databases">
        <title>Black Yeasts Isolated from many extreme environments.</title>
        <authorList>
            <person name="Coleine C."/>
            <person name="Stajich J.E."/>
            <person name="Selbmann L."/>
        </authorList>
    </citation>
    <scope>NUCLEOTIDE SEQUENCE [LARGE SCALE GENOMIC DNA]</scope>
    <source>
        <strain evidence="2 3">CCFEE 5910</strain>
    </source>
</reference>
<dbReference type="InterPro" id="IPR036389">
    <property type="entry name" value="RNase_III_sf"/>
</dbReference>
<dbReference type="Pfam" id="PF14622">
    <property type="entry name" value="Ribonucleas_3_3"/>
    <property type="match status" value="1"/>
</dbReference>
<gene>
    <name evidence="2" type="ORF">LTR05_004496</name>
</gene>
<dbReference type="SUPFAM" id="SSF69065">
    <property type="entry name" value="RNase III domain-like"/>
    <property type="match status" value="1"/>
</dbReference>
<keyword evidence="3" id="KW-1185">Reference proteome</keyword>
<dbReference type="Gene3D" id="1.10.1520.10">
    <property type="entry name" value="Ribonuclease III domain"/>
    <property type="match status" value="1"/>
</dbReference>
<dbReference type="Proteomes" id="UP001309876">
    <property type="component" value="Unassembled WGS sequence"/>
</dbReference>
<feature type="domain" description="RNase III" evidence="1">
    <location>
        <begin position="11"/>
        <end position="138"/>
    </location>
</feature>
<evidence type="ECO:0000313" key="2">
    <source>
        <dbReference type="EMBL" id="KAK5085216.1"/>
    </source>
</evidence>
<dbReference type="InterPro" id="IPR000999">
    <property type="entry name" value="RNase_III_dom"/>
</dbReference>
<proteinExistence type="predicted"/>
<dbReference type="SMART" id="SM00535">
    <property type="entry name" value="RIBOc"/>
    <property type="match status" value="1"/>
</dbReference>
<evidence type="ECO:0000313" key="3">
    <source>
        <dbReference type="Proteomes" id="UP001309876"/>
    </source>
</evidence>
<comment type="caution">
    <text evidence="2">The sequence shown here is derived from an EMBL/GenBank/DDBJ whole genome shotgun (WGS) entry which is preliminary data.</text>
</comment>
<dbReference type="GO" id="GO:0004525">
    <property type="term" value="F:ribonuclease III activity"/>
    <property type="evidence" value="ECO:0007669"/>
    <property type="project" value="InterPro"/>
</dbReference>
<dbReference type="AlphaFoldDB" id="A0AAN7YAG6"/>